<feature type="transmembrane region" description="Helical" evidence="6">
    <location>
        <begin position="44"/>
        <end position="63"/>
    </location>
</feature>
<dbReference type="Pfam" id="PF04138">
    <property type="entry name" value="GtrA_DPMS_TM"/>
    <property type="match status" value="1"/>
</dbReference>
<dbReference type="PANTHER" id="PTHR38459:SF1">
    <property type="entry name" value="PROPHAGE BACTOPRENOL-LINKED GLUCOSE TRANSLOCASE HOMOLOG"/>
    <property type="match status" value="1"/>
</dbReference>
<evidence type="ECO:0000313" key="9">
    <source>
        <dbReference type="Proteomes" id="UP000095143"/>
    </source>
</evidence>
<comment type="caution">
    <text evidence="8">The sequence shown here is derived from an EMBL/GenBank/DDBJ whole genome shotgun (WGS) entry which is preliminary data.</text>
</comment>
<evidence type="ECO:0000256" key="5">
    <source>
        <dbReference type="ARBA" id="ARBA00023136"/>
    </source>
</evidence>
<comment type="similarity">
    <text evidence="2">Belongs to the GtrA family.</text>
</comment>
<dbReference type="EMBL" id="MDEN01000060">
    <property type="protein sequence ID" value="OCX21833.1"/>
    <property type="molecule type" value="Genomic_DNA"/>
</dbReference>
<dbReference type="Proteomes" id="UP000095143">
    <property type="component" value="Unassembled WGS sequence"/>
</dbReference>
<sequence>MTANGDLHKFIKFAMVGLLNTGIHIAAVYLLVEQAAVEPPLANAIAFLCANAFSYLMNSMWTFKARKELKVYLKFLTVSTVGLAISWTCVYCTRFFDINYMYGVVASVFVVAIASYWLNSRFVFVESRANPLN</sequence>
<evidence type="ECO:0000256" key="1">
    <source>
        <dbReference type="ARBA" id="ARBA00004141"/>
    </source>
</evidence>
<dbReference type="InterPro" id="IPR007267">
    <property type="entry name" value="GtrA_DPMS_TM"/>
</dbReference>
<dbReference type="PANTHER" id="PTHR38459">
    <property type="entry name" value="PROPHAGE BACTOPRENOL-LINKED GLUCOSE TRANSLOCASE HOMOLOG"/>
    <property type="match status" value="1"/>
</dbReference>
<name>A0A1C2E4I6_9PSED</name>
<keyword evidence="3 6" id="KW-0812">Transmembrane</keyword>
<reference evidence="8 9" key="1">
    <citation type="submission" date="2016-08" db="EMBL/GenBank/DDBJ databases">
        <title>Whole genome sequence of Pseudomonas graminis strain UASWS1507, a potential biological control agent for agriculture.</title>
        <authorList>
            <person name="Crovadore J."/>
            <person name="Calmin G."/>
            <person name="Chablais R."/>
            <person name="Cochard B."/>
            <person name="Lefort F."/>
        </authorList>
    </citation>
    <scope>NUCLEOTIDE SEQUENCE [LARGE SCALE GENOMIC DNA]</scope>
    <source>
        <strain evidence="8 9">UASWS1507</strain>
    </source>
</reference>
<evidence type="ECO:0000256" key="4">
    <source>
        <dbReference type="ARBA" id="ARBA00022989"/>
    </source>
</evidence>
<evidence type="ECO:0000256" key="6">
    <source>
        <dbReference type="SAM" id="Phobius"/>
    </source>
</evidence>
<evidence type="ECO:0000259" key="7">
    <source>
        <dbReference type="Pfam" id="PF04138"/>
    </source>
</evidence>
<evidence type="ECO:0000256" key="3">
    <source>
        <dbReference type="ARBA" id="ARBA00022692"/>
    </source>
</evidence>
<gene>
    <name evidence="8" type="ORF">BBI10_09690</name>
</gene>
<keyword evidence="4 6" id="KW-1133">Transmembrane helix</keyword>
<dbReference type="GO" id="GO:0005886">
    <property type="term" value="C:plasma membrane"/>
    <property type="evidence" value="ECO:0007669"/>
    <property type="project" value="TreeGrafter"/>
</dbReference>
<proteinExistence type="inferred from homology"/>
<accession>A0A1C2E4I6</accession>
<feature type="domain" description="GtrA/DPMS transmembrane" evidence="7">
    <location>
        <begin position="12"/>
        <end position="124"/>
    </location>
</feature>
<keyword evidence="5 6" id="KW-0472">Membrane</keyword>
<dbReference type="RefSeq" id="WP_065988312.1">
    <property type="nucleotide sequence ID" value="NZ_MDEN01000060.1"/>
</dbReference>
<evidence type="ECO:0000256" key="2">
    <source>
        <dbReference type="ARBA" id="ARBA00009399"/>
    </source>
</evidence>
<feature type="transmembrane region" description="Helical" evidence="6">
    <location>
        <begin position="75"/>
        <end position="96"/>
    </location>
</feature>
<dbReference type="GO" id="GO:0000271">
    <property type="term" value="P:polysaccharide biosynthetic process"/>
    <property type="evidence" value="ECO:0007669"/>
    <property type="project" value="InterPro"/>
</dbReference>
<organism evidence="8 9">
    <name type="scientific">Pseudomonas graminis</name>
    <dbReference type="NCBI Taxonomy" id="158627"/>
    <lineage>
        <taxon>Bacteria</taxon>
        <taxon>Pseudomonadati</taxon>
        <taxon>Pseudomonadota</taxon>
        <taxon>Gammaproteobacteria</taxon>
        <taxon>Pseudomonadales</taxon>
        <taxon>Pseudomonadaceae</taxon>
        <taxon>Pseudomonas</taxon>
    </lineage>
</organism>
<protein>
    <recommendedName>
        <fullName evidence="7">GtrA/DPMS transmembrane domain-containing protein</fullName>
    </recommendedName>
</protein>
<dbReference type="InterPro" id="IPR051401">
    <property type="entry name" value="GtrA_CellWall_Glycosyl"/>
</dbReference>
<comment type="subcellular location">
    <subcellularLocation>
        <location evidence="1">Membrane</location>
        <topology evidence="1">Multi-pass membrane protein</topology>
    </subcellularLocation>
</comment>
<dbReference type="AlphaFoldDB" id="A0A1C2E4I6"/>
<feature type="transmembrane region" description="Helical" evidence="6">
    <location>
        <begin position="102"/>
        <end position="118"/>
    </location>
</feature>
<evidence type="ECO:0000313" key="8">
    <source>
        <dbReference type="EMBL" id="OCX21833.1"/>
    </source>
</evidence>
<feature type="transmembrane region" description="Helical" evidence="6">
    <location>
        <begin position="12"/>
        <end position="32"/>
    </location>
</feature>